<dbReference type="RefSeq" id="WP_250582532.1">
    <property type="nucleotide sequence ID" value="NZ_JAMLJN010000009.1"/>
</dbReference>
<keyword evidence="1" id="KW-0732">Signal</keyword>
<evidence type="ECO:0000313" key="2">
    <source>
        <dbReference type="EMBL" id="MCL9770837.1"/>
    </source>
</evidence>
<feature type="chain" id="PRO_5047489747" evidence="1">
    <location>
        <begin position="19"/>
        <end position="116"/>
    </location>
</feature>
<gene>
    <name evidence="2" type="ORF">NAT47_10450</name>
</gene>
<reference evidence="2 3" key="1">
    <citation type="submission" date="2022-05" db="EMBL/GenBank/DDBJ databases">
        <title>Flavobacterium sp., isolated from activated sludge.</title>
        <authorList>
            <person name="Ran Q."/>
        </authorList>
    </citation>
    <scope>NUCLEOTIDE SEQUENCE [LARGE SCALE GENOMIC DNA]</scope>
    <source>
        <strain evidence="2 3">HXWNR69</strain>
    </source>
</reference>
<evidence type="ECO:0000256" key="1">
    <source>
        <dbReference type="SAM" id="SignalP"/>
    </source>
</evidence>
<keyword evidence="3" id="KW-1185">Reference proteome</keyword>
<sequence length="116" mass="13637">MNYRLIIIAFFLSLTLHAQEKKQNDSIKIEINSNTKTIYVLGGIASVITKDDLAFAKKYNVKFHDFGCIPPINFDEYEAKNELVFEFLNKTYGKQWQKEIRPSILGFEKWKNRNNK</sequence>
<evidence type="ECO:0000313" key="3">
    <source>
        <dbReference type="Proteomes" id="UP001203342"/>
    </source>
</evidence>
<proteinExistence type="predicted"/>
<feature type="signal peptide" evidence="1">
    <location>
        <begin position="1"/>
        <end position="18"/>
    </location>
</feature>
<dbReference type="EMBL" id="JAMLJN010000009">
    <property type="protein sequence ID" value="MCL9770837.1"/>
    <property type="molecule type" value="Genomic_DNA"/>
</dbReference>
<organism evidence="2 3">
    <name type="scientific">Flavobacterium fragile</name>
    <dbReference type="NCBI Taxonomy" id="2949085"/>
    <lineage>
        <taxon>Bacteria</taxon>
        <taxon>Pseudomonadati</taxon>
        <taxon>Bacteroidota</taxon>
        <taxon>Flavobacteriia</taxon>
        <taxon>Flavobacteriales</taxon>
        <taxon>Flavobacteriaceae</taxon>
        <taxon>Flavobacterium</taxon>
    </lineage>
</organism>
<dbReference type="Proteomes" id="UP001203342">
    <property type="component" value="Unassembled WGS sequence"/>
</dbReference>
<name>A0ABT0TJ43_9FLAO</name>
<accession>A0ABT0TJ43</accession>
<protein>
    <submittedName>
        <fullName evidence="2">Uncharacterized protein</fullName>
    </submittedName>
</protein>
<comment type="caution">
    <text evidence="2">The sequence shown here is derived from an EMBL/GenBank/DDBJ whole genome shotgun (WGS) entry which is preliminary data.</text>
</comment>